<protein>
    <submittedName>
        <fullName evidence="3">Uncharacterized protein</fullName>
    </submittedName>
</protein>
<dbReference type="Proteomes" id="UP000324222">
    <property type="component" value="Unassembled WGS sequence"/>
</dbReference>
<proteinExistence type="predicted"/>
<feature type="transmembrane region" description="Helical" evidence="2">
    <location>
        <begin position="81"/>
        <end position="104"/>
    </location>
</feature>
<comment type="caution">
    <text evidence="3">The sequence shown here is derived from an EMBL/GenBank/DDBJ whole genome shotgun (WGS) entry which is preliminary data.</text>
</comment>
<keyword evidence="4" id="KW-1185">Reference proteome</keyword>
<reference evidence="3 4" key="1">
    <citation type="submission" date="2019-05" db="EMBL/GenBank/DDBJ databases">
        <title>Another draft genome of Portunus trituberculatus and its Hox gene families provides insights of decapod evolution.</title>
        <authorList>
            <person name="Jeong J.-H."/>
            <person name="Song I."/>
            <person name="Kim S."/>
            <person name="Choi T."/>
            <person name="Kim D."/>
            <person name="Ryu S."/>
            <person name="Kim W."/>
        </authorList>
    </citation>
    <scope>NUCLEOTIDE SEQUENCE [LARGE SCALE GENOMIC DNA]</scope>
    <source>
        <tissue evidence="3">Muscle</tissue>
    </source>
</reference>
<dbReference type="AlphaFoldDB" id="A0A5B7HX05"/>
<organism evidence="3 4">
    <name type="scientific">Portunus trituberculatus</name>
    <name type="common">Swimming crab</name>
    <name type="synonym">Neptunus trituberculatus</name>
    <dbReference type="NCBI Taxonomy" id="210409"/>
    <lineage>
        <taxon>Eukaryota</taxon>
        <taxon>Metazoa</taxon>
        <taxon>Ecdysozoa</taxon>
        <taxon>Arthropoda</taxon>
        <taxon>Crustacea</taxon>
        <taxon>Multicrustacea</taxon>
        <taxon>Malacostraca</taxon>
        <taxon>Eumalacostraca</taxon>
        <taxon>Eucarida</taxon>
        <taxon>Decapoda</taxon>
        <taxon>Pleocyemata</taxon>
        <taxon>Brachyura</taxon>
        <taxon>Eubrachyura</taxon>
        <taxon>Portunoidea</taxon>
        <taxon>Portunidae</taxon>
        <taxon>Portuninae</taxon>
        <taxon>Portunus</taxon>
    </lineage>
</organism>
<name>A0A5B7HX05_PORTR</name>
<keyword evidence="2" id="KW-0812">Transmembrane</keyword>
<feature type="compositionally biased region" description="Acidic residues" evidence="1">
    <location>
        <begin position="56"/>
        <end position="70"/>
    </location>
</feature>
<accession>A0A5B7HX05</accession>
<evidence type="ECO:0000256" key="1">
    <source>
        <dbReference type="SAM" id="MobiDB-lite"/>
    </source>
</evidence>
<evidence type="ECO:0000256" key="2">
    <source>
        <dbReference type="SAM" id="Phobius"/>
    </source>
</evidence>
<sequence>MRRKRTRGMHGGKRRDKTPLHPPSPPAALLSLPAPLFLPARYLRLRGLRSNRDNAAADDDGDDDDDDDDGGALPCPSLPSFVVAVVAVVVVVVVVMMIVVVVVVRVVVLSESREADEEVVVSALQKMKESLSNGSGVFVSRACWFVREAENKNK</sequence>
<dbReference type="EMBL" id="VSRR010037480">
    <property type="protein sequence ID" value="MPC73767.1"/>
    <property type="molecule type" value="Genomic_DNA"/>
</dbReference>
<evidence type="ECO:0000313" key="3">
    <source>
        <dbReference type="EMBL" id="MPC73767.1"/>
    </source>
</evidence>
<keyword evidence="2" id="KW-1133">Transmembrane helix</keyword>
<evidence type="ECO:0000313" key="4">
    <source>
        <dbReference type="Proteomes" id="UP000324222"/>
    </source>
</evidence>
<gene>
    <name evidence="3" type="ORF">E2C01_068104</name>
</gene>
<keyword evidence="2" id="KW-0472">Membrane</keyword>
<feature type="compositionally biased region" description="Basic residues" evidence="1">
    <location>
        <begin position="1"/>
        <end position="16"/>
    </location>
</feature>
<feature type="region of interest" description="Disordered" evidence="1">
    <location>
        <begin position="52"/>
        <end position="71"/>
    </location>
</feature>
<feature type="region of interest" description="Disordered" evidence="1">
    <location>
        <begin position="1"/>
        <end position="31"/>
    </location>
</feature>